<reference evidence="2 3" key="1">
    <citation type="submission" date="2021-05" db="EMBL/GenBank/DDBJ databases">
        <title>Genome Assembly of Synthetic Allotetraploid Brassica napus Reveals Homoeologous Exchanges between Subgenomes.</title>
        <authorList>
            <person name="Davis J.T."/>
        </authorList>
    </citation>
    <scope>NUCLEOTIDE SEQUENCE [LARGE SCALE GENOMIC DNA]</scope>
    <source>
        <strain evidence="3">cv. Da-Ae</strain>
        <tissue evidence="2">Seedling</tissue>
    </source>
</reference>
<dbReference type="Proteomes" id="UP000824890">
    <property type="component" value="Unassembled WGS sequence"/>
</dbReference>
<organism evidence="2 3">
    <name type="scientific">Brassica napus</name>
    <name type="common">Rape</name>
    <dbReference type="NCBI Taxonomy" id="3708"/>
    <lineage>
        <taxon>Eukaryota</taxon>
        <taxon>Viridiplantae</taxon>
        <taxon>Streptophyta</taxon>
        <taxon>Embryophyta</taxon>
        <taxon>Tracheophyta</taxon>
        <taxon>Spermatophyta</taxon>
        <taxon>Magnoliopsida</taxon>
        <taxon>eudicotyledons</taxon>
        <taxon>Gunneridae</taxon>
        <taxon>Pentapetalae</taxon>
        <taxon>rosids</taxon>
        <taxon>malvids</taxon>
        <taxon>Brassicales</taxon>
        <taxon>Brassicaceae</taxon>
        <taxon>Brassiceae</taxon>
        <taxon>Brassica</taxon>
    </lineage>
</organism>
<accession>A0ABQ7YJ41</accession>
<evidence type="ECO:0000313" key="3">
    <source>
        <dbReference type="Proteomes" id="UP000824890"/>
    </source>
</evidence>
<feature type="non-terminal residue" evidence="2">
    <location>
        <position position="48"/>
    </location>
</feature>
<comment type="caution">
    <text evidence="2">The sequence shown here is derived from an EMBL/GenBank/DDBJ whole genome shotgun (WGS) entry which is preliminary data.</text>
</comment>
<name>A0ABQ7YJ41_BRANA</name>
<evidence type="ECO:0000313" key="2">
    <source>
        <dbReference type="EMBL" id="KAH0868234.1"/>
    </source>
</evidence>
<feature type="chain" id="PRO_5046222635" evidence="1">
    <location>
        <begin position="18"/>
        <end position="48"/>
    </location>
</feature>
<keyword evidence="1" id="KW-0732">Signal</keyword>
<evidence type="ECO:0000256" key="1">
    <source>
        <dbReference type="SAM" id="SignalP"/>
    </source>
</evidence>
<feature type="signal peptide" evidence="1">
    <location>
        <begin position="1"/>
        <end position="17"/>
    </location>
</feature>
<sequence>MVIVVSDLYLLRFLVPCFNIGGELVECVVDWETIVIDTNSEISPISCC</sequence>
<protein>
    <submittedName>
        <fullName evidence="2">Uncharacterized protein</fullName>
    </submittedName>
</protein>
<keyword evidence="3" id="KW-1185">Reference proteome</keyword>
<proteinExistence type="predicted"/>
<dbReference type="EMBL" id="JAGKQM010000017">
    <property type="protein sequence ID" value="KAH0868234.1"/>
    <property type="molecule type" value="Genomic_DNA"/>
</dbReference>
<gene>
    <name evidence="2" type="ORF">HID58_075256</name>
</gene>